<dbReference type="PROSITE" id="PS51781">
    <property type="entry name" value="SH3B"/>
    <property type="match status" value="2"/>
</dbReference>
<dbReference type="CDD" id="cd02696">
    <property type="entry name" value="MurNAc-LAA"/>
    <property type="match status" value="1"/>
</dbReference>
<evidence type="ECO:0000313" key="5">
    <source>
        <dbReference type="Proteomes" id="UP000830326"/>
    </source>
</evidence>
<keyword evidence="2" id="KW-0961">Cell wall biogenesis/degradation</keyword>
<evidence type="ECO:0000256" key="2">
    <source>
        <dbReference type="ARBA" id="ARBA00023316"/>
    </source>
</evidence>
<accession>A0ABY4H967</accession>
<reference evidence="4" key="1">
    <citation type="submission" date="2022-04" db="EMBL/GenBank/DDBJ databases">
        <title>Halobacillus sp. isolated from saltern.</title>
        <authorList>
            <person name="Won M."/>
            <person name="Lee C.-M."/>
            <person name="Woen H.-Y."/>
            <person name="Kwon S.-W."/>
        </authorList>
    </citation>
    <scope>NUCLEOTIDE SEQUENCE</scope>
    <source>
        <strain evidence="4">SSHM10-5</strain>
    </source>
</reference>
<dbReference type="Proteomes" id="UP000830326">
    <property type="component" value="Chromosome"/>
</dbReference>
<dbReference type="Pfam" id="PF08239">
    <property type="entry name" value="SH3_3"/>
    <property type="match status" value="2"/>
</dbReference>
<name>A0ABY4H967_9BACI</name>
<dbReference type="InterPro" id="IPR050695">
    <property type="entry name" value="N-acetylmuramoyl_amidase_3"/>
</dbReference>
<proteinExistence type="predicted"/>
<sequence length="330" mass="35557">MSLSVLTPTVSAEQGITYRVDATSLNVRSEPNIGAPIIGSHDDDTLVTVYENRFGWARINHNGVSGWVAAYYLLETDSASPQGQQMTVAVDAAHIRTGPGTGYDSLGLAYRGDFFPMIEKTNGWVHVRLSDGSTGWIAGWLGTNHSTPPSGSSALEGITIVLDAGHGGYDPGAIGYFGEYEKNLTLPTAHTISDQLQQAGATVVMTRSGDQYLPLEQRVNISHASNTDAFISVHYNSSLYTSAQGISTYYYSNADRGLADQIQGQLIAHTNLQNDGVQVGDYHVLRENNDAAVLVELGFLSNPIEVERLKTSSYQSSVAEAITQGLIDYF</sequence>
<dbReference type="RefSeq" id="WP_245031298.1">
    <property type="nucleotide sequence ID" value="NZ_CP095075.1"/>
</dbReference>
<dbReference type="PANTHER" id="PTHR30404">
    <property type="entry name" value="N-ACETYLMURAMOYL-L-ALANINE AMIDASE"/>
    <property type="match status" value="1"/>
</dbReference>
<dbReference type="SMART" id="SM00646">
    <property type="entry name" value="Ami_3"/>
    <property type="match status" value="1"/>
</dbReference>
<organism evidence="4 5">
    <name type="scientific">Halobacillus amylolyticus</name>
    <dbReference type="NCBI Taxonomy" id="2932259"/>
    <lineage>
        <taxon>Bacteria</taxon>
        <taxon>Bacillati</taxon>
        <taxon>Bacillota</taxon>
        <taxon>Bacilli</taxon>
        <taxon>Bacillales</taxon>
        <taxon>Bacillaceae</taxon>
        <taxon>Halobacillus</taxon>
    </lineage>
</organism>
<dbReference type="Gene3D" id="2.30.30.40">
    <property type="entry name" value="SH3 Domains"/>
    <property type="match status" value="2"/>
</dbReference>
<dbReference type="SUPFAM" id="SSF53187">
    <property type="entry name" value="Zn-dependent exopeptidases"/>
    <property type="match status" value="1"/>
</dbReference>
<feature type="domain" description="SH3b" evidence="3">
    <location>
        <begin position="15"/>
        <end position="77"/>
    </location>
</feature>
<dbReference type="InterPro" id="IPR002508">
    <property type="entry name" value="MurNAc-LAA_cat"/>
</dbReference>
<dbReference type="GO" id="GO:0008745">
    <property type="term" value="F:N-acetylmuramoyl-L-alanine amidase activity"/>
    <property type="evidence" value="ECO:0007669"/>
    <property type="project" value="UniProtKB-EC"/>
</dbReference>
<dbReference type="EMBL" id="CP095075">
    <property type="protein sequence ID" value="UOR11347.1"/>
    <property type="molecule type" value="Genomic_DNA"/>
</dbReference>
<dbReference type="PANTHER" id="PTHR30404:SF0">
    <property type="entry name" value="N-ACETYLMURAMOYL-L-ALANINE AMIDASE AMIC"/>
    <property type="match status" value="1"/>
</dbReference>
<evidence type="ECO:0000313" key="4">
    <source>
        <dbReference type="EMBL" id="UOR11347.1"/>
    </source>
</evidence>
<keyword evidence="1 4" id="KW-0378">Hydrolase</keyword>
<dbReference type="EC" id="3.5.1.28" evidence="4"/>
<evidence type="ECO:0000259" key="3">
    <source>
        <dbReference type="PROSITE" id="PS51781"/>
    </source>
</evidence>
<protein>
    <submittedName>
        <fullName evidence="4">N-acetylmuramoyl-L-alanine amidase</fullName>
        <ecNumber evidence="4">3.5.1.28</ecNumber>
    </submittedName>
</protein>
<gene>
    <name evidence="4" type="ORF">MUO15_17380</name>
</gene>
<dbReference type="Gene3D" id="3.40.630.40">
    <property type="entry name" value="Zn-dependent exopeptidases"/>
    <property type="match status" value="1"/>
</dbReference>
<dbReference type="InterPro" id="IPR003646">
    <property type="entry name" value="SH3-like_bac-type"/>
</dbReference>
<feature type="domain" description="SH3b" evidence="3">
    <location>
        <begin position="83"/>
        <end position="146"/>
    </location>
</feature>
<dbReference type="Pfam" id="PF01520">
    <property type="entry name" value="Amidase_3"/>
    <property type="match status" value="1"/>
</dbReference>
<keyword evidence="5" id="KW-1185">Reference proteome</keyword>
<dbReference type="SMART" id="SM00287">
    <property type="entry name" value="SH3b"/>
    <property type="match status" value="2"/>
</dbReference>
<evidence type="ECO:0000256" key="1">
    <source>
        <dbReference type="ARBA" id="ARBA00022801"/>
    </source>
</evidence>